<evidence type="ECO:0000256" key="4">
    <source>
        <dbReference type="ARBA" id="ARBA00022538"/>
    </source>
</evidence>
<dbReference type="PRINTS" id="PR01461">
    <property type="entry name" value="KCNQ2CHANNEL"/>
</dbReference>
<keyword evidence="2" id="KW-0813">Transport</keyword>
<proteinExistence type="predicted"/>
<keyword evidence="11 20" id="KW-1133">Transmembrane helix</keyword>
<keyword evidence="8" id="KW-0832">Ubl conjugation</keyword>
<evidence type="ECO:0000256" key="2">
    <source>
        <dbReference type="ARBA" id="ARBA00022448"/>
    </source>
</evidence>
<keyword evidence="9" id="KW-0851">Voltage-gated channel</keyword>
<evidence type="ECO:0000256" key="1">
    <source>
        <dbReference type="ARBA" id="ARBA00004651"/>
    </source>
</evidence>
<feature type="compositionally biased region" description="Basic and acidic residues" evidence="19">
    <location>
        <begin position="583"/>
        <end position="592"/>
    </location>
</feature>
<dbReference type="GO" id="GO:0008076">
    <property type="term" value="C:voltage-gated potassium channel complex"/>
    <property type="evidence" value="ECO:0007669"/>
    <property type="project" value="TreeGrafter"/>
</dbReference>
<dbReference type="GO" id="GO:0005249">
    <property type="term" value="F:voltage-gated potassium channel activity"/>
    <property type="evidence" value="ECO:0007669"/>
    <property type="project" value="InterPro"/>
</dbReference>
<protein>
    <submittedName>
        <fullName evidence="23">KCNQ2 protein</fullName>
    </submittedName>
</protein>
<evidence type="ECO:0000256" key="9">
    <source>
        <dbReference type="ARBA" id="ARBA00022882"/>
    </source>
</evidence>
<feature type="compositionally biased region" description="Polar residues" evidence="19">
    <location>
        <begin position="698"/>
        <end position="707"/>
    </location>
</feature>
<keyword evidence="24" id="KW-1185">Reference proteome</keyword>
<keyword evidence="3" id="KW-1003">Cell membrane</keyword>
<evidence type="ECO:0000256" key="13">
    <source>
        <dbReference type="ARBA" id="ARBA00023136"/>
    </source>
</evidence>
<dbReference type="Proteomes" id="UP000628412">
    <property type="component" value="Unassembled WGS sequence"/>
</dbReference>
<evidence type="ECO:0000256" key="8">
    <source>
        <dbReference type="ARBA" id="ARBA00022843"/>
    </source>
</evidence>
<evidence type="ECO:0000256" key="6">
    <source>
        <dbReference type="ARBA" id="ARBA00022692"/>
    </source>
</evidence>
<evidence type="ECO:0000256" key="16">
    <source>
        <dbReference type="ARBA" id="ARBA00036239"/>
    </source>
</evidence>
<dbReference type="InterPro" id="IPR020969">
    <property type="entry name" value="Ankyrin-G_BS"/>
</dbReference>
<feature type="non-terminal residue" evidence="23">
    <location>
        <position position="846"/>
    </location>
</feature>
<dbReference type="Pfam" id="PF11956">
    <property type="entry name" value="KCNQC3-Ank-G_bd"/>
    <property type="match status" value="1"/>
</dbReference>
<evidence type="ECO:0000256" key="7">
    <source>
        <dbReference type="ARBA" id="ARBA00022826"/>
    </source>
</evidence>
<dbReference type="PANTHER" id="PTHR47735:SF4">
    <property type="entry name" value="POTASSIUM VOLTAGE-GATED CHANNEL SUBFAMILY KQT MEMBER 2"/>
    <property type="match status" value="1"/>
</dbReference>
<dbReference type="PRINTS" id="PR00169">
    <property type="entry name" value="KCHANNEL"/>
</dbReference>
<feature type="region of interest" description="Disordered" evidence="19">
    <location>
        <begin position="403"/>
        <end position="501"/>
    </location>
</feature>
<keyword evidence="6 20" id="KW-0812">Transmembrane</keyword>
<comment type="subcellular location">
    <subcellularLocation>
        <location evidence="1">Cell membrane</location>
        <topology evidence="1">Multi-pass membrane protein</topology>
    </subcellularLocation>
</comment>
<feature type="region of interest" description="Disordered" evidence="19">
    <location>
        <begin position="637"/>
        <end position="664"/>
    </location>
</feature>
<comment type="catalytic activity">
    <reaction evidence="16">
        <text>Na(+)(in) = Na(+)(out)</text>
        <dbReference type="Rhea" id="RHEA:34963"/>
        <dbReference type="ChEBI" id="CHEBI:29101"/>
    </reaction>
</comment>
<comment type="catalytic activity">
    <reaction evidence="17">
        <text>Rb(+)(in) = Rb(+)(out)</text>
        <dbReference type="Rhea" id="RHEA:78547"/>
        <dbReference type="ChEBI" id="CHEBI:49847"/>
    </reaction>
</comment>
<accession>A0A850XZP0</accession>
<feature type="transmembrane region" description="Helical" evidence="20">
    <location>
        <begin position="167"/>
        <end position="186"/>
    </location>
</feature>
<evidence type="ECO:0000256" key="20">
    <source>
        <dbReference type="SAM" id="Phobius"/>
    </source>
</evidence>
<feature type="region of interest" description="Disordered" evidence="19">
    <location>
        <begin position="680"/>
        <end position="734"/>
    </location>
</feature>
<feature type="region of interest" description="Disordered" evidence="19">
    <location>
        <begin position="50"/>
        <end position="70"/>
    </location>
</feature>
<evidence type="ECO:0000256" key="12">
    <source>
        <dbReference type="ARBA" id="ARBA00023065"/>
    </source>
</evidence>
<evidence type="ECO:0000256" key="17">
    <source>
        <dbReference type="ARBA" id="ARBA00044657"/>
    </source>
</evidence>
<feature type="domain" description="Ion transport" evidence="21">
    <location>
        <begin position="99"/>
        <end position="321"/>
    </location>
</feature>
<keyword evidence="7" id="KW-0631">Potassium channel</keyword>
<evidence type="ECO:0000259" key="22">
    <source>
        <dbReference type="Pfam" id="PF03520"/>
    </source>
</evidence>
<keyword evidence="14" id="KW-0407">Ion channel</keyword>
<keyword evidence="10" id="KW-0630">Potassium</keyword>
<comment type="caution">
    <text evidence="23">The sequence shown here is derived from an EMBL/GenBank/DDBJ whole genome shotgun (WGS) entry which is preliminary data.</text>
</comment>
<evidence type="ECO:0000256" key="19">
    <source>
        <dbReference type="SAM" id="MobiDB-lite"/>
    </source>
</evidence>
<evidence type="ECO:0000256" key="5">
    <source>
        <dbReference type="ARBA" id="ARBA00022553"/>
    </source>
</evidence>
<evidence type="ECO:0000256" key="3">
    <source>
        <dbReference type="ARBA" id="ARBA00022475"/>
    </source>
</evidence>
<dbReference type="FunFam" id="1.20.120.350:FF:000017">
    <property type="entry name" value="potassium voltage-gated channel subfamily KQT member 1"/>
    <property type="match status" value="1"/>
</dbReference>
<feature type="compositionally biased region" description="Basic and acidic residues" evidence="19">
    <location>
        <begin position="655"/>
        <end position="664"/>
    </location>
</feature>
<evidence type="ECO:0000256" key="11">
    <source>
        <dbReference type="ARBA" id="ARBA00022989"/>
    </source>
</evidence>
<dbReference type="Pfam" id="PF16642">
    <property type="entry name" value="KCNQ2_u3"/>
    <property type="match status" value="1"/>
</dbReference>
<dbReference type="InterPro" id="IPR003937">
    <property type="entry name" value="K_chnl_volt-dep_KCNQ"/>
</dbReference>
<feature type="transmembrane region" description="Helical" evidence="20">
    <location>
        <begin position="232"/>
        <end position="251"/>
    </location>
</feature>
<feature type="transmembrane region" description="Helical" evidence="20">
    <location>
        <begin position="126"/>
        <end position="146"/>
    </location>
</feature>
<name>A0A850XZP0_AEGCA</name>
<feature type="transmembrane region" description="Helical" evidence="20">
    <location>
        <begin position="94"/>
        <end position="114"/>
    </location>
</feature>
<feature type="region of interest" description="Disordered" evidence="19">
    <location>
        <begin position="577"/>
        <end position="603"/>
    </location>
</feature>
<dbReference type="InterPro" id="IPR013821">
    <property type="entry name" value="K_chnl_volt-dep_KCNQ_C"/>
</dbReference>
<dbReference type="Pfam" id="PF00520">
    <property type="entry name" value="Ion_trans"/>
    <property type="match status" value="1"/>
</dbReference>
<keyword evidence="13 20" id="KW-0472">Membrane</keyword>
<dbReference type="InterPro" id="IPR003947">
    <property type="entry name" value="K_chnl_volt-dep_KCNQ2"/>
</dbReference>
<feature type="region of interest" description="Disordered" evidence="19">
    <location>
        <begin position="811"/>
        <end position="846"/>
    </location>
</feature>
<dbReference type="InterPro" id="IPR005821">
    <property type="entry name" value="Ion_trans_dom"/>
</dbReference>
<dbReference type="Pfam" id="PF03520">
    <property type="entry name" value="KCNQ_channel"/>
    <property type="match status" value="1"/>
</dbReference>
<evidence type="ECO:0000259" key="21">
    <source>
        <dbReference type="Pfam" id="PF00520"/>
    </source>
</evidence>
<gene>
    <name evidence="23" type="primary">Kcnq2</name>
    <name evidence="23" type="ORF">AEGCAU_R08714</name>
</gene>
<dbReference type="SUPFAM" id="SSF81324">
    <property type="entry name" value="Voltage-gated potassium channels"/>
    <property type="match status" value="1"/>
</dbReference>
<dbReference type="PANTHER" id="PTHR47735">
    <property type="entry name" value="POTASSIUM VOLTAGE-GATED CHANNEL SUBFAMILY KQT MEMBER 4"/>
    <property type="match status" value="1"/>
</dbReference>
<keyword evidence="12" id="KW-0406">Ion transport</keyword>
<keyword evidence="4" id="KW-0633">Potassium transport</keyword>
<sequence length="846" mass="93564">MVQKSRNGGVYPGPAAEKKLKVGFVGLDPGAPDSSRDGALLIAGSESSKRGSILSKPRSGVSGSGKPPKRNAFYRKLQRRCHSLSLLFQPPRGWWAAGFLLVFSCLVLSVFSTIDEYQNSSEGALYILEIVTIVVFGVEYFVRIWAAGCCCRYRGWRGRLKFARKPFCVIDIMVLIASIAVLAAGSQGNVFATSALRSLRFLQILRMIRMDRRGGTWKLLGSVVYAHSKELITAWYIGFLCLILASFLVYLAEKGENEHFDTYADALWWGLITLTTIGYGDKYPQTWNGRLLAATFTLIGVSFFALPAGILGSGFALKVQEQHRQKHFEKRRNPAAGLIQAAWRFYATNLSRTDLHSTWQYYERTVTVPMYSTQTQTYGASRLIPPLNQLELLRNLKSKSGLTFRKEQQPEPSPSQKVSLKDRVFSSPRGAGTKGKGSPQAQGIRRSPSADQSIEDSPSKVPKSWSFGDRSRARQAFRIKGAASRQNSEEASLPGEDIPDENKSCNCEFVTEDLTPGLKVSIRAVCIMRFLVSKRKFKESLRPYDVMDVIEQYSAGHLDMLSRIKNLQARQVDQIVGRGSSMTDKDRTKGPAEGELPEDPSMMGRLGKVEKQVQSMEKKLDFLVNIYMQRMGIPPTETEAYFGSKEPDPAPPYHSPEDSREHIDKNGCIIKIIRSTSSMGQKNFSAPPAPSNACPPSTSCQRQSHGSSPIGDPGSLVRIPPPPSHERSLSAYSGGHRASAEYLRNEDITTKHHESAMRDSDTSISIPSVDHEELERSFSGFSISQSKENLDILNNGCYAAVAKIRPYIAEGESDTDSDLCTPCGPPPRSATGEGPFSDMGWSTPRQ</sequence>
<dbReference type="AlphaFoldDB" id="A0A850XZP0"/>
<dbReference type="FunFam" id="1.10.287.70:FF:000016">
    <property type="entry name" value="Putative potassium voltage-gated channel subfamily KQT member 2"/>
    <property type="match status" value="1"/>
</dbReference>
<feature type="transmembrane region" description="Helical" evidence="20">
    <location>
        <begin position="292"/>
        <end position="317"/>
    </location>
</feature>
<keyword evidence="5" id="KW-0597">Phosphoprotein</keyword>
<evidence type="ECO:0000256" key="15">
    <source>
        <dbReference type="ARBA" id="ARBA00034430"/>
    </source>
</evidence>
<feature type="non-terminal residue" evidence="23">
    <location>
        <position position="1"/>
    </location>
</feature>
<reference evidence="23" key="1">
    <citation type="submission" date="2019-10" db="EMBL/GenBank/DDBJ databases">
        <title>Bird 10,000 Genomes (B10K) Project - Family phase.</title>
        <authorList>
            <person name="Zhang G."/>
        </authorList>
    </citation>
    <scope>NUCLEOTIDE SEQUENCE</scope>
    <source>
        <strain evidence="23">B10K-DU-002-10</strain>
        <tissue evidence="23">Muscle</tissue>
    </source>
</reference>
<feature type="domain" description="Potassium channel voltage dependent KCNQ C-terminal" evidence="22">
    <location>
        <begin position="447"/>
        <end position="632"/>
    </location>
</feature>
<evidence type="ECO:0000256" key="10">
    <source>
        <dbReference type="ARBA" id="ARBA00022958"/>
    </source>
</evidence>
<evidence type="ECO:0000313" key="24">
    <source>
        <dbReference type="Proteomes" id="UP000628412"/>
    </source>
</evidence>
<comment type="catalytic activity">
    <reaction evidence="15">
        <text>K(+)(in) = K(+)(out)</text>
        <dbReference type="Rhea" id="RHEA:29463"/>
        <dbReference type="ChEBI" id="CHEBI:29103"/>
    </reaction>
</comment>
<evidence type="ECO:0000313" key="23">
    <source>
        <dbReference type="EMBL" id="NWH86714.1"/>
    </source>
</evidence>
<comment type="catalytic activity">
    <reaction evidence="18">
        <text>Cs(+)(in) = Cs(+)(out)</text>
        <dbReference type="Rhea" id="RHEA:78555"/>
        <dbReference type="ChEBI" id="CHEBI:49547"/>
    </reaction>
</comment>
<organism evidence="23 24">
    <name type="scientific">Aegithalos caudatus</name>
    <name type="common">Long-tailed tit</name>
    <name type="synonym">Acredula caudata</name>
    <dbReference type="NCBI Taxonomy" id="73327"/>
    <lineage>
        <taxon>Eukaryota</taxon>
        <taxon>Metazoa</taxon>
        <taxon>Chordata</taxon>
        <taxon>Craniata</taxon>
        <taxon>Vertebrata</taxon>
        <taxon>Euteleostomi</taxon>
        <taxon>Archelosauria</taxon>
        <taxon>Archosauria</taxon>
        <taxon>Dinosauria</taxon>
        <taxon>Saurischia</taxon>
        <taxon>Theropoda</taxon>
        <taxon>Coelurosauria</taxon>
        <taxon>Aves</taxon>
        <taxon>Neognathae</taxon>
        <taxon>Neoaves</taxon>
        <taxon>Telluraves</taxon>
        <taxon>Australaves</taxon>
        <taxon>Passeriformes</taxon>
        <taxon>Sylvioidea</taxon>
        <taxon>Aegithalidae</taxon>
        <taxon>Aegithalos</taxon>
    </lineage>
</organism>
<dbReference type="Gene3D" id="6.10.140.1910">
    <property type="match status" value="2"/>
</dbReference>
<dbReference type="PRINTS" id="PR01459">
    <property type="entry name" value="KCNQCHANNEL"/>
</dbReference>
<dbReference type="Gene3D" id="1.10.287.70">
    <property type="match status" value="1"/>
</dbReference>
<dbReference type="EMBL" id="WEIU01006558">
    <property type="protein sequence ID" value="NWH86714.1"/>
    <property type="molecule type" value="Genomic_DNA"/>
</dbReference>
<evidence type="ECO:0000256" key="18">
    <source>
        <dbReference type="ARBA" id="ARBA00044691"/>
    </source>
</evidence>
<evidence type="ECO:0000256" key="14">
    <source>
        <dbReference type="ARBA" id="ARBA00023303"/>
    </source>
</evidence>